<dbReference type="InterPro" id="IPR050553">
    <property type="entry name" value="Thioredoxin_ResA/DsbE_sf"/>
</dbReference>
<dbReference type="Gene3D" id="3.40.30.10">
    <property type="entry name" value="Glutaredoxin"/>
    <property type="match status" value="1"/>
</dbReference>
<dbReference type="Proteomes" id="UP000324550">
    <property type="component" value="Unassembled WGS sequence"/>
</dbReference>
<dbReference type="PROSITE" id="PS51352">
    <property type="entry name" value="THIOREDOXIN_2"/>
    <property type="match status" value="1"/>
</dbReference>
<evidence type="ECO:0000259" key="1">
    <source>
        <dbReference type="PROSITE" id="PS51352"/>
    </source>
</evidence>
<dbReference type="SUPFAM" id="SSF52833">
    <property type="entry name" value="Thioredoxin-like"/>
    <property type="match status" value="1"/>
</dbReference>
<dbReference type="AlphaFoldDB" id="A0A5D0G1L6"/>
<dbReference type="Pfam" id="PF08534">
    <property type="entry name" value="Redoxin"/>
    <property type="match status" value="1"/>
</dbReference>
<accession>A0A5D0G1L6</accession>
<proteinExistence type="predicted"/>
<dbReference type="PANTHER" id="PTHR42852">
    <property type="entry name" value="THIOL:DISULFIDE INTERCHANGE PROTEIN DSBE"/>
    <property type="match status" value="1"/>
</dbReference>
<dbReference type="InterPro" id="IPR036249">
    <property type="entry name" value="Thioredoxin-like_sf"/>
</dbReference>
<dbReference type="InterPro" id="IPR013740">
    <property type="entry name" value="Redoxin"/>
</dbReference>
<dbReference type="OrthoDB" id="9815205at2"/>
<protein>
    <submittedName>
        <fullName evidence="2">TlpA family protein disulfide reductase</fullName>
    </submittedName>
</protein>
<feature type="domain" description="Thioredoxin" evidence="1">
    <location>
        <begin position="6"/>
        <end position="150"/>
    </location>
</feature>
<comment type="caution">
    <text evidence="2">The sequence shown here is derived from an EMBL/GenBank/DDBJ whole genome shotgun (WGS) entry which is preliminary data.</text>
</comment>
<evidence type="ECO:0000313" key="2">
    <source>
        <dbReference type="EMBL" id="TYA52521.1"/>
    </source>
</evidence>
<gene>
    <name evidence="2" type="ORF">FVF61_12265</name>
</gene>
<dbReference type="PANTHER" id="PTHR42852:SF17">
    <property type="entry name" value="THIOREDOXIN-LIKE PROTEIN HI_1115"/>
    <property type="match status" value="1"/>
</dbReference>
<reference evidence="2 3" key="1">
    <citation type="submission" date="2019-08" db="EMBL/GenBank/DDBJ databases">
        <title>Formosa sediminis sp. nov., isolated from marine sediment.</title>
        <authorList>
            <person name="Cao W.R."/>
        </authorList>
    </citation>
    <scope>NUCLEOTIDE SEQUENCE [LARGE SCALE GENOMIC DNA]</scope>
    <source>
        <strain evidence="2 3">1494</strain>
    </source>
</reference>
<dbReference type="GO" id="GO:0016491">
    <property type="term" value="F:oxidoreductase activity"/>
    <property type="evidence" value="ECO:0007669"/>
    <property type="project" value="InterPro"/>
</dbReference>
<evidence type="ECO:0000313" key="3">
    <source>
        <dbReference type="Proteomes" id="UP000324550"/>
    </source>
</evidence>
<organism evidence="2 3">
    <name type="scientific">Formosa maritima</name>
    <dbReference type="NCBI Taxonomy" id="2592046"/>
    <lineage>
        <taxon>Bacteria</taxon>
        <taxon>Pseudomonadati</taxon>
        <taxon>Bacteroidota</taxon>
        <taxon>Flavobacteriia</taxon>
        <taxon>Flavobacteriales</taxon>
        <taxon>Flavobacteriaceae</taxon>
        <taxon>Formosa</taxon>
    </lineage>
</organism>
<dbReference type="InterPro" id="IPR013766">
    <property type="entry name" value="Thioredoxin_domain"/>
</dbReference>
<sequence length="151" mass="17558">MALFGPSIVDEDKREQVTDYNWELISDTGEPYNFNEVKRKVVVINFWATWCPPCIAEMPSLDALYKSYKEDVVFLFVSNENLETISNFISKNSYSFHVYRPKTAYPEPFDASAIPRTYILDKKGNIVIDKTGAANWNSEKVREQLDWLLKE</sequence>
<keyword evidence="3" id="KW-1185">Reference proteome</keyword>
<dbReference type="CDD" id="cd02966">
    <property type="entry name" value="TlpA_like_family"/>
    <property type="match status" value="1"/>
</dbReference>
<dbReference type="EMBL" id="VSFC01000060">
    <property type="protein sequence ID" value="TYA52521.1"/>
    <property type="molecule type" value="Genomic_DNA"/>
</dbReference>
<name>A0A5D0G1L6_9FLAO</name>